<feature type="compositionally biased region" description="Basic and acidic residues" evidence="1">
    <location>
        <begin position="16"/>
        <end position="27"/>
    </location>
</feature>
<dbReference type="Proteomes" id="UP000184452">
    <property type="component" value="Unassembled WGS sequence"/>
</dbReference>
<evidence type="ECO:0000313" key="2">
    <source>
        <dbReference type="EMBL" id="SHK20941.1"/>
    </source>
</evidence>
<name>A0A1M6QL19_9ACTN</name>
<proteinExistence type="predicted"/>
<dbReference type="AlphaFoldDB" id="A0A1M6QL19"/>
<evidence type="ECO:0000313" key="3">
    <source>
        <dbReference type="Proteomes" id="UP000184452"/>
    </source>
</evidence>
<organism evidence="2 3">
    <name type="scientific">Nocardiopsis flavescens</name>
    <dbReference type="NCBI Taxonomy" id="758803"/>
    <lineage>
        <taxon>Bacteria</taxon>
        <taxon>Bacillati</taxon>
        <taxon>Actinomycetota</taxon>
        <taxon>Actinomycetes</taxon>
        <taxon>Streptosporangiales</taxon>
        <taxon>Nocardiopsidaceae</taxon>
        <taxon>Nocardiopsis</taxon>
    </lineage>
</organism>
<dbReference type="OrthoDB" id="3431670at2"/>
<protein>
    <submittedName>
        <fullName evidence="2">Uncharacterized protein</fullName>
    </submittedName>
</protein>
<accession>A0A1M6QL19</accession>
<sequence>MARRTDRAPHPTLSADARRHARSAEEDLRLAGLTPDAVSVPRPRENADAISSGHPIMHWVLVTDETGRTRPEARWL</sequence>
<reference evidence="2 3" key="1">
    <citation type="submission" date="2016-11" db="EMBL/GenBank/DDBJ databases">
        <authorList>
            <person name="Jaros S."/>
            <person name="Januszkiewicz K."/>
            <person name="Wedrychowicz H."/>
        </authorList>
    </citation>
    <scope>NUCLEOTIDE SEQUENCE [LARGE SCALE GENOMIC DNA]</scope>
    <source>
        <strain evidence="2 3">CGMCC 4.5723</strain>
    </source>
</reference>
<dbReference type="RefSeq" id="WP_073381315.1">
    <property type="nucleotide sequence ID" value="NZ_FQZK01000015.1"/>
</dbReference>
<dbReference type="EMBL" id="FQZK01000015">
    <property type="protein sequence ID" value="SHK20941.1"/>
    <property type="molecule type" value="Genomic_DNA"/>
</dbReference>
<feature type="region of interest" description="Disordered" evidence="1">
    <location>
        <begin position="1"/>
        <end position="27"/>
    </location>
</feature>
<keyword evidence="3" id="KW-1185">Reference proteome</keyword>
<gene>
    <name evidence="2" type="ORF">SAMN05421803_115107</name>
</gene>
<evidence type="ECO:0000256" key="1">
    <source>
        <dbReference type="SAM" id="MobiDB-lite"/>
    </source>
</evidence>